<dbReference type="InterPro" id="IPR038555">
    <property type="entry name" value="Zincin_1_sf"/>
</dbReference>
<protein>
    <recommendedName>
        <fullName evidence="3">Zinicin-like metallopeptidase</fullName>
    </recommendedName>
</protein>
<accession>A0ABY7QWF8</accession>
<dbReference type="RefSeq" id="WP_271191764.1">
    <property type="nucleotide sequence ID" value="NZ_CP115667.1"/>
</dbReference>
<reference evidence="1 2" key="1">
    <citation type="submission" date="2023-01" db="EMBL/GenBank/DDBJ databases">
        <authorList>
            <person name="Lee S.H."/>
            <person name="Jung H.S."/>
            <person name="Yun J.U."/>
        </authorList>
    </citation>
    <scope>NUCLEOTIDE SEQUENCE [LARGE SCALE GENOMIC DNA]</scope>
    <source>
        <strain evidence="1 2">CBA3646</strain>
    </source>
</reference>
<dbReference type="Proteomes" id="UP001210339">
    <property type="component" value="Chromosome"/>
</dbReference>
<keyword evidence="2" id="KW-1185">Reference proteome</keyword>
<gene>
    <name evidence="1" type="ORF">O6R05_01440</name>
</gene>
<proteinExistence type="predicted"/>
<evidence type="ECO:0000313" key="2">
    <source>
        <dbReference type="Proteomes" id="UP001210339"/>
    </source>
</evidence>
<name>A0ABY7QWF8_9FIRM</name>
<dbReference type="SUPFAM" id="SSF55486">
    <property type="entry name" value="Metalloproteases ('zincins'), catalytic domain"/>
    <property type="match status" value="1"/>
</dbReference>
<dbReference type="EMBL" id="CP115667">
    <property type="protein sequence ID" value="WBW50233.1"/>
    <property type="molecule type" value="Genomic_DNA"/>
</dbReference>
<organism evidence="1 2">
    <name type="scientific">Peptoniphilus equinus</name>
    <dbReference type="NCBI Taxonomy" id="3016343"/>
    <lineage>
        <taxon>Bacteria</taxon>
        <taxon>Bacillati</taxon>
        <taxon>Bacillota</taxon>
        <taxon>Tissierellia</taxon>
        <taxon>Tissierellales</taxon>
        <taxon>Peptoniphilaceae</taxon>
        <taxon>Peptoniphilus</taxon>
    </lineage>
</organism>
<evidence type="ECO:0000313" key="1">
    <source>
        <dbReference type="EMBL" id="WBW50233.1"/>
    </source>
</evidence>
<sequence length="121" mass="13696">MTIDRFTDLLEELVDDLPEAIFQDLNGGIIVEEELKVHPEAADLLVLGVYERTILGGCIRLYYGSFTGKLGGAPELLYKAEMKATLYHEFTHHLEYLGGADDLAVQDIHELEEFRNRSLNE</sequence>
<dbReference type="Gene3D" id="3.30.2010.20">
    <property type="match status" value="1"/>
</dbReference>
<evidence type="ECO:0008006" key="3">
    <source>
        <dbReference type="Google" id="ProtNLM"/>
    </source>
</evidence>